<feature type="transmembrane region" description="Helical" evidence="1">
    <location>
        <begin position="266"/>
        <end position="290"/>
    </location>
</feature>
<reference evidence="2" key="1">
    <citation type="submission" date="2021-06" db="EMBL/GenBank/DDBJ databases">
        <authorList>
            <person name="Hodson N. C."/>
            <person name="Mongue J. A."/>
            <person name="Jaron S. K."/>
        </authorList>
    </citation>
    <scope>NUCLEOTIDE SEQUENCE</scope>
</reference>
<feature type="transmembrane region" description="Helical" evidence="1">
    <location>
        <begin position="86"/>
        <end position="108"/>
    </location>
</feature>
<organism evidence="2 3">
    <name type="scientific">Allacma fusca</name>
    <dbReference type="NCBI Taxonomy" id="39272"/>
    <lineage>
        <taxon>Eukaryota</taxon>
        <taxon>Metazoa</taxon>
        <taxon>Ecdysozoa</taxon>
        <taxon>Arthropoda</taxon>
        <taxon>Hexapoda</taxon>
        <taxon>Collembola</taxon>
        <taxon>Symphypleona</taxon>
        <taxon>Sminthuridae</taxon>
        <taxon>Allacma</taxon>
    </lineage>
</organism>
<feature type="transmembrane region" description="Helical" evidence="1">
    <location>
        <begin position="373"/>
        <end position="390"/>
    </location>
</feature>
<keyword evidence="1" id="KW-1133">Transmembrane helix</keyword>
<evidence type="ECO:0000313" key="3">
    <source>
        <dbReference type="Proteomes" id="UP000708208"/>
    </source>
</evidence>
<evidence type="ECO:0000313" key="2">
    <source>
        <dbReference type="EMBL" id="CAG7726126.1"/>
    </source>
</evidence>
<feature type="transmembrane region" description="Helical" evidence="1">
    <location>
        <begin position="297"/>
        <end position="317"/>
    </location>
</feature>
<sequence length="391" mass="44303">MFKNSTIPKAGFLFKIYCTLGFLPFKWNKNKECLTLCNNIQLGFYAFNGILVNFIQGIFLMSRLVQYQAWMSQHNAWGDVKSMGQLTVFITTTFTALGFCLLSVVILLKRSEISKLINELVRFRKELQRGNKLQESHDNFGNTLQLKKDFSVLPVIVVISTLRTVASTAISNSNPTAPLVLYSAFPEAWKSHYAHKTYVIVHFLSNATGWAAAVVNLASVFLYVETMNFALNIWSSKNNPRRIPGLKHYRELRVMSRLFVVAASELLLPLFISLATLIVTLACYGAIRFFGRMHLKFYIRFITPAFGINVFFSKLLVPSAKLKEHSNSMKKSIYKSSNSFCPAEKSAVAKRLASMPDLEIKIGSYFAVKRKTYITFVGMLSVNVVTLLINW</sequence>
<feature type="transmembrane region" description="Helical" evidence="1">
    <location>
        <begin position="45"/>
        <end position="66"/>
    </location>
</feature>
<feature type="transmembrane region" description="Helical" evidence="1">
    <location>
        <begin position="199"/>
        <end position="224"/>
    </location>
</feature>
<proteinExistence type="predicted"/>
<gene>
    <name evidence="2" type="ORF">AFUS01_LOCUS15053</name>
</gene>
<dbReference type="EMBL" id="CAJVCH010131127">
    <property type="protein sequence ID" value="CAG7726126.1"/>
    <property type="molecule type" value="Genomic_DNA"/>
</dbReference>
<dbReference type="Proteomes" id="UP000708208">
    <property type="component" value="Unassembled WGS sequence"/>
</dbReference>
<keyword evidence="1" id="KW-0472">Membrane</keyword>
<comment type="caution">
    <text evidence="2">The sequence shown here is derived from an EMBL/GenBank/DDBJ whole genome shotgun (WGS) entry which is preliminary data.</text>
</comment>
<name>A0A8J2P6B1_9HEXA</name>
<evidence type="ECO:0000256" key="1">
    <source>
        <dbReference type="SAM" id="Phobius"/>
    </source>
</evidence>
<keyword evidence="3" id="KW-1185">Reference proteome</keyword>
<dbReference type="AlphaFoldDB" id="A0A8J2P6B1"/>
<protein>
    <submittedName>
        <fullName evidence="2">Uncharacterized protein</fullName>
    </submittedName>
</protein>
<keyword evidence="1" id="KW-0812">Transmembrane</keyword>
<accession>A0A8J2P6B1</accession>